<dbReference type="InterPro" id="IPR003591">
    <property type="entry name" value="Leu-rich_rpt_typical-subtyp"/>
</dbReference>
<dbReference type="Pfam" id="PF23598">
    <property type="entry name" value="LRR_14"/>
    <property type="match status" value="1"/>
</dbReference>
<dbReference type="PANTHER" id="PTHR48051:SF42">
    <property type="entry name" value="LEUCINE-RICH REPEAT-CONTAINING PROTEIN 18-LIKE"/>
    <property type="match status" value="1"/>
</dbReference>
<evidence type="ECO:0000259" key="3">
    <source>
        <dbReference type="Pfam" id="PF23598"/>
    </source>
</evidence>
<dbReference type="InterPro" id="IPR050216">
    <property type="entry name" value="LRR_domain-containing"/>
</dbReference>
<dbReference type="Proteomes" id="UP000472271">
    <property type="component" value="Chromosome 19"/>
</dbReference>
<keyword evidence="1" id="KW-0433">Leucine-rich repeat</keyword>
<dbReference type="PANTHER" id="PTHR48051">
    <property type="match status" value="1"/>
</dbReference>
<dbReference type="InterPro" id="IPR001611">
    <property type="entry name" value="Leu-rich_rpt"/>
</dbReference>
<reference evidence="4" key="3">
    <citation type="submission" date="2025-09" db="UniProtKB">
        <authorList>
            <consortium name="Ensembl"/>
        </authorList>
    </citation>
    <scope>IDENTIFICATION</scope>
</reference>
<accession>A0A672YWK6</accession>
<name>A0A672YWK6_9TELE</name>
<dbReference type="FunCoup" id="A0A672YWK6">
    <property type="interactions" value="948"/>
</dbReference>
<reference evidence="4" key="1">
    <citation type="submission" date="2019-06" db="EMBL/GenBank/DDBJ databases">
        <authorList>
            <consortium name="Wellcome Sanger Institute Data Sharing"/>
        </authorList>
    </citation>
    <scope>NUCLEOTIDE SEQUENCE [LARGE SCALE GENOMIC DNA]</scope>
</reference>
<reference evidence="4" key="2">
    <citation type="submission" date="2025-08" db="UniProtKB">
        <authorList>
            <consortium name="Ensembl"/>
        </authorList>
    </citation>
    <scope>IDENTIFICATION</scope>
</reference>
<gene>
    <name evidence="4" type="primary">lrrc18b</name>
</gene>
<sequence>MAKGKKAKQAKAQAKTVSFKVAQNCIEYTQDGKRRLNLSLKEISTVPKCIQKMTELDHLDLSRNFIKKVPEFIECFISICILDLHSNYIPVTIGRLQNLLVLNLCNNRLSVLPDEIGLLKNLQTLNLGLNRLEALPSSVGALKELRLLGLSDNLLTRVPGCLARLHKLEKVNLDRNPIPEPESAQEPAQVMEKLYLVKESHLCEDCLDKCQTERRRLEDVGRSKQPKIIDFHNFFGLIQDFFFLLN</sequence>
<dbReference type="InParanoid" id="A0A672YWK6"/>
<keyword evidence="5" id="KW-1185">Reference proteome</keyword>
<proteinExistence type="predicted"/>
<dbReference type="PROSITE" id="PS51450">
    <property type="entry name" value="LRR"/>
    <property type="match status" value="2"/>
</dbReference>
<evidence type="ECO:0000313" key="4">
    <source>
        <dbReference type="Ensembl" id="ENSSORP00005009111.1"/>
    </source>
</evidence>
<evidence type="ECO:0000313" key="5">
    <source>
        <dbReference type="Proteomes" id="UP000472271"/>
    </source>
</evidence>
<organism evidence="4 5">
    <name type="scientific">Sphaeramia orbicularis</name>
    <name type="common">orbiculate cardinalfish</name>
    <dbReference type="NCBI Taxonomy" id="375764"/>
    <lineage>
        <taxon>Eukaryota</taxon>
        <taxon>Metazoa</taxon>
        <taxon>Chordata</taxon>
        <taxon>Craniata</taxon>
        <taxon>Vertebrata</taxon>
        <taxon>Euteleostomi</taxon>
        <taxon>Actinopterygii</taxon>
        <taxon>Neopterygii</taxon>
        <taxon>Teleostei</taxon>
        <taxon>Neoteleostei</taxon>
        <taxon>Acanthomorphata</taxon>
        <taxon>Gobiaria</taxon>
        <taxon>Kurtiformes</taxon>
        <taxon>Apogonoidei</taxon>
        <taxon>Apogonidae</taxon>
        <taxon>Apogoninae</taxon>
        <taxon>Sphaeramia</taxon>
    </lineage>
</organism>
<dbReference type="SUPFAM" id="SSF52058">
    <property type="entry name" value="L domain-like"/>
    <property type="match status" value="1"/>
</dbReference>
<evidence type="ECO:0000256" key="2">
    <source>
        <dbReference type="ARBA" id="ARBA00022737"/>
    </source>
</evidence>
<dbReference type="SMART" id="SM00369">
    <property type="entry name" value="LRR_TYP"/>
    <property type="match status" value="4"/>
</dbReference>
<keyword evidence="2" id="KW-0677">Repeat</keyword>
<dbReference type="GO" id="GO:0005737">
    <property type="term" value="C:cytoplasm"/>
    <property type="evidence" value="ECO:0007669"/>
    <property type="project" value="TreeGrafter"/>
</dbReference>
<dbReference type="Gene3D" id="3.80.10.10">
    <property type="entry name" value="Ribonuclease Inhibitor"/>
    <property type="match status" value="1"/>
</dbReference>
<feature type="domain" description="Disease resistance R13L4/SHOC-2-like LRR" evidence="3">
    <location>
        <begin position="83"/>
        <end position="175"/>
    </location>
</feature>
<dbReference type="AlphaFoldDB" id="A0A672YWK6"/>
<dbReference type="Ensembl" id="ENSSORT00005009415.1">
    <property type="protein sequence ID" value="ENSSORP00005009111.1"/>
    <property type="gene ID" value="ENSSORG00005005004.1"/>
</dbReference>
<dbReference type="InterPro" id="IPR032675">
    <property type="entry name" value="LRR_dom_sf"/>
</dbReference>
<dbReference type="InterPro" id="IPR055414">
    <property type="entry name" value="LRR_R13L4/SHOC2-like"/>
</dbReference>
<evidence type="ECO:0000256" key="1">
    <source>
        <dbReference type="ARBA" id="ARBA00022614"/>
    </source>
</evidence>
<protein>
    <recommendedName>
        <fullName evidence="3">Disease resistance R13L4/SHOC-2-like LRR domain-containing protein</fullName>
    </recommendedName>
</protein>